<dbReference type="EMBL" id="JAVRRG010000008">
    <property type="protein sequence ID" value="KAK5100103.1"/>
    <property type="molecule type" value="Genomic_DNA"/>
</dbReference>
<evidence type="ECO:0000256" key="2">
    <source>
        <dbReference type="ARBA" id="ARBA00022801"/>
    </source>
</evidence>
<keyword evidence="6" id="KW-0812">Transmembrane</keyword>
<dbReference type="SUPFAM" id="SSF102462">
    <property type="entry name" value="Peptidyl-tRNA hydrolase II"/>
    <property type="match status" value="1"/>
</dbReference>
<reference evidence="7 8" key="1">
    <citation type="submission" date="2023-08" db="EMBL/GenBank/DDBJ databases">
        <title>Black Yeasts Isolated from many extreme environments.</title>
        <authorList>
            <person name="Coleine C."/>
            <person name="Stajich J.E."/>
            <person name="Selbmann L."/>
        </authorList>
    </citation>
    <scope>NUCLEOTIDE SEQUENCE [LARGE SCALE GENOMIC DNA]</scope>
    <source>
        <strain evidence="7 8">CCFEE 5885</strain>
    </source>
</reference>
<feature type="compositionally biased region" description="Basic and acidic residues" evidence="5">
    <location>
        <begin position="75"/>
        <end position="87"/>
    </location>
</feature>
<keyword evidence="8" id="KW-1185">Reference proteome</keyword>
<evidence type="ECO:0000313" key="7">
    <source>
        <dbReference type="EMBL" id="KAK5100103.1"/>
    </source>
</evidence>
<evidence type="ECO:0000256" key="5">
    <source>
        <dbReference type="SAM" id="MobiDB-lite"/>
    </source>
</evidence>
<feature type="transmembrane region" description="Helical" evidence="6">
    <location>
        <begin position="6"/>
        <end position="27"/>
    </location>
</feature>
<dbReference type="EC" id="3.1.1.29" evidence="1"/>
<dbReference type="InterPro" id="IPR023476">
    <property type="entry name" value="Pep_tRNA_hydro_II_dom_sf"/>
</dbReference>
<feature type="compositionally biased region" description="Acidic residues" evidence="5">
    <location>
        <begin position="88"/>
        <end position="99"/>
    </location>
</feature>
<dbReference type="CDD" id="cd02430">
    <property type="entry name" value="PTH2"/>
    <property type="match status" value="1"/>
</dbReference>
<dbReference type="Proteomes" id="UP001345013">
    <property type="component" value="Unassembled WGS sequence"/>
</dbReference>
<evidence type="ECO:0000256" key="3">
    <source>
        <dbReference type="ARBA" id="ARBA00038050"/>
    </source>
</evidence>
<protein>
    <recommendedName>
        <fullName evidence="1">peptidyl-tRNA hydrolase</fullName>
        <ecNumber evidence="1">3.1.1.29</ecNumber>
    </recommendedName>
</protein>
<dbReference type="PANTHER" id="PTHR12649:SF11">
    <property type="entry name" value="PEPTIDYL-TRNA HYDROLASE 2, MITOCHONDRIAL"/>
    <property type="match status" value="1"/>
</dbReference>
<evidence type="ECO:0000256" key="6">
    <source>
        <dbReference type="SAM" id="Phobius"/>
    </source>
</evidence>
<evidence type="ECO:0000313" key="8">
    <source>
        <dbReference type="Proteomes" id="UP001345013"/>
    </source>
</evidence>
<keyword evidence="6" id="KW-0472">Membrane</keyword>
<proteinExistence type="inferred from homology"/>
<sequence length="234" mass="24768">MADQASPSVAAIAIATAILGLVAGYFLGSGSSIGLFDTTTGNPRDAGAQKSKVKRSWPNNYDVDVQAGSDTSDEEFIKSIQTEKNDSDADEDSEEEDNDKEMKGFEGTRDEVKLMLAVRTDLGMTKGKIAAQCGHATLACYKALLNHTPSTGLLKRWENNGQPKIAVQVKSEEELMTLQALAQSLGLCARVIHDAGRTQIAAGSATVLGVLGPKSVVDQVTGARASGLKRSMCY</sequence>
<dbReference type="NCBIfam" id="TIGR00283">
    <property type="entry name" value="arch_pth2"/>
    <property type="match status" value="1"/>
</dbReference>
<comment type="caution">
    <text evidence="7">The sequence shown here is derived from an EMBL/GenBank/DDBJ whole genome shotgun (WGS) entry which is preliminary data.</text>
</comment>
<dbReference type="PANTHER" id="PTHR12649">
    <property type="entry name" value="PEPTIDYL-TRNA HYDROLASE 2"/>
    <property type="match status" value="1"/>
</dbReference>
<name>A0ABR0KLP0_9EURO</name>
<comment type="similarity">
    <text evidence="3">Belongs to the PTH2 family.</text>
</comment>
<gene>
    <name evidence="7" type="ORF">LTR24_001168</name>
</gene>
<evidence type="ECO:0000256" key="1">
    <source>
        <dbReference type="ARBA" id="ARBA00013260"/>
    </source>
</evidence>
<dbReference type="Pfam" id="PF01981">
    <property type="entry name" value="PTH2"/>
    <property type="match status" value="1"/>
</dbReference>
<feature type="region of interest" description="Disordered" evidence="5">
    <location>
        <begin position="40"/>
        <end position="104"/>
    </location>
</feature>
<comment type="catalytic activity">
    <reaction evidence="4">
        <text>an N-acyl-L-alpha-aminoacyl-tRNA + H2O = an N-acyl-L-amino acid + a tRNA + H(+)</text>
        <dbReference type="Rhea" id="RHEA:54448"/>
        <dbReference type="Rhea" id="RHEA-COMP:10123"/>
        <dbReference type="Rhea" id="RHEA-COMP:13883"/>
        <dbReference type="ChEBI" id="CHEBI:15377"/>
        <dbReference type="ChEBI" id="CHEBI:15378"/>
        <dbReference type="ChEBI" id="CHEBI:59874"/>
        <dbReference type="ChEBI" id="CHEBI:78442"/>
        <dbReference type="ChEBI" id="CHEBI:138191"/>
        <dbReference type="EC" id="3.1.1.29"/>
    </reaction>
</comment>
<dbReference type="InterPro" id="IPR002833">
    <property type="entry name" value="PTH2"/>
</dbReference>
<organism evidence="7 8">
    <name type="scientific">Lithohypha guttulata</name>
    <dbReference type="NCBI Taxonomy" id="1690604"/>
    <lineage>
        <taxon>Eukaryota</taxon>
        <taxon>Fungi</taxon>
        <taxon>Dikarya</taxon>
        <taxon>Ascomycota</taxon>
        <taxon>Pezizomycotina</taxon>
        <taxon>Eurotiomycetes</taxon>
        <taxon>Chaetothyriomycetidae</taxon>
        <taxon>Chaetothyriales</taxon>
        <taxon>Trichomeriaceae</taxon>
        <taxon>Lithohypha</taxon>
    </lineage>
</organism>
<keyword evidence="2" id="KW-0378">Hydrolase</keyword>
<keyword evidence="6" id="KW-1133">Transmembrane helix</keyword>
<evidence type="ECO:0000256" key="4">
    <source>
        <dbReference type="ARBA" id="ARBA00048707"/>
    </source>
</evidence>
<accession>A0ABR0KLP0</accession>
<dbReference type="Gene3D" id="3.40.1490.10">
    <property type="entry name" value="Bit1"/>
    <property type="match status" value="1"/>
</dbReference>